<evidence type="ECO:0000313" key="3">
    <source>
        <dbReference type="Proteomes" id="UP000532866"/>
    </source>
</evidence>
<dbReference type="Proteomes" id="UP000541735">
    <property type="component" value="Unassembled WGS sequence"/>
</dbReference>
<proteinExistence type="predicted"/>
<comment type="caution">
    <text evidence="1">The sequence shown here is derived from an EMBL/GenBank/DDBJ whole genome shotgun (WGS) entry which is preliminary data.</text>
</comment>
<reference evidence="3 4" key="1">
    <citation type="submission" date="2020-03" db="EMBL/GenBank/DDBJ databases">
        <title>Soil Listeria distribution.</title>
        <authorList>
            <person name="Liao J."/>
            <person name="Wiedmann M."/>
        </authorList>
    </citation>
    <scope>NUCLEOTIDE SEQUENCE [LARGE SCALE GENOMIC DNA]</scope>
    <source>
        <strain evidence="2 4">FSL L7-0259</strain>
        <strain evidence="1 3">FSL L7-1833</strain>
    </source>
</reference>
<dbReference type="EMBL" id="JAARYD010000002">
    <property type="protein sequence ID" value="MBC2175729.1"/>
    <property type="molecule type" value="Genomic_DNA"/>
</dbReference>
<sequence>MEKFITEAIDKIYIKKEYDFFRERCKSKLTFLDEFISLIESQNVSFTIQDLDSEPAVRLYIKYPKFEKGELKIMYKTIIDISKIVPIYYVQHEFEVDNIDEMRMSPVLDGFDGQPYTIGQADLYDRTVEFMNNNGYVEVSYAEMNIVIPYIEMPKDVSIFGPQFTVEICLFNDILNICEVPE</sequence>
<dbReference type="AlphaFoldDB" id="A0A7X0TPX9"/>
<gene>
    <name evidence="1" type="ORF">HB759_09575</name>
    <name evidence="2" type="ORF">HCB27_03835</name>
</gene>
<dbReference type="EMBL" id="JAAROL010000003">
    <property type="protein sequence ID" value="MBC1332180.1"/>
    <property type="molecule type" value="Genomic_DNA"/>
</dbReference>
<organism evidence="1 3">
    <name type="scientific">Listeria booriae</name>
    <dbReference type="NCBI Taxonomy" id="1552123"/>
    <lineage>
        <taxon>Bacteria</taxon>
        <taxon>Bacillati</taxon>
        <taxon>Bacillota</taxon>
        <taxon>Bacilli</taxon>
        <taxon>Bacillales</taxon>
        <taxon>Listeriaceae</taxon>
        <taxon>Listeria</taxon>
    </lineage>
</organism>
<protein>
    <submittedName>
        <fullName evidence="1">Uncharacterized protein</fullName>
    </submittedName>
</protein>
<evidence type="ECO:0000313" key="2">
    <source>
        <dbReference type="EMBL" id="MBC2175729.1"/>
    </source>
</evidence>
<evidence type="ECO:0000313" key="4">
    <source>
        <dbReference type="Proteomes" id="UP000541735"/>
    </source>
</evidence>
<dbReference type="RefSeq" id="WP_185358384.1">
    <property type="nucleotide sequence ID" value="NZ_JAARNB010000002.1"/>
</dbReference>
<dbReference type="Proteomes" id="UP000532866">
    <property type="component" value="Unassembled WGS sequence"/>
</dbReference>
<name>A0A7X0TPX9_9LIST</name>
<accession>A0A7X0TPX9</accession>
<evidence type="ECO:0000313" key="1">
    <source>
        <dbReference type="EMBL" id="MBC1332180.1"/>
    </source>
</evidence>